<dbReference type="SMART" id="SM00420">
    <property type="entry name" value="HTH_DEOR"/>
    <property type="match status" value="1"/>
</dbReference>
<protein>
    <submittedName>
        <fullName evidence="5">DeoR/GlpR transcriptional regulator</fullName>
    </submittedName>
</protein>
<dbReference type="InterPro" id="IPR014036">
    <property type="entry name" value="DeoR-like_C"/>
</dbReference>
<dbReference type="NCBIfam" id="NF040755">
    <property type="entry name" value="AgaR"/>
    <property type="match status" value="1"/>
</dbReference>
<name>A0A399CZ50_9BACT</name>
<keyword evidence="2" id="KW-0238">DNA-binding</keyword>
<evidence type="ECO:0000259" key="4">
    <source>
        <dbReference type="PROSITE" id="PS51000"/>
    </source>
</evidence>
<dbReference type="InterPro" id="IPR050313">
    <property type="entry name" value="Carb_Metab_HTH_regulators"/>
</dbReference>
<dbReference type="OrthoDB" id="9797223at2"/>
<reference evidence="5 6" key="1">
    <citation type="journal article" date="2015" name="Int. J. Syst. Evol. Microbiol.">
        <title>Mariniphaga sediminis sp. nov., isolated from coastal sediment.</title>
        <authorList>
            <person name="Wang F.Q."/>
            <person name="Shen Q.Y."/>
            <person name="Chen G.J."/>
            <person name="Du Z.J."/>
        </authorList>
    </citation>
    <scope>NUCLEOTIDE SEQUENCE [LARGE SCALE GENOMIC DNA]</scope>
    <source>
        <strain evidence="5 6">SY21</strain>
    </source>
</reference>
<keyword evidence="3" id="KW-0804">Transcription</keyword>
<dbReference type="EMBL" id="QWET01000016">
    <property type="protein sequence ID" value="RIH63762.1"/>
    <property type="molecule type" value="Genomic_DNA"/>
</dbReference>
<dbReference type="SMART" id="SM01134">
    <property type="entry name" value="DeoRC"/>
    <property type="match status" value="1"/>
</dbReference>
<evidence type="ECO:0000313" key="5">
    <source>
        <dbReference type="EMBL" id="RIH63762.1"/>
    </source>
</evidence>
<dbReference type="RefSeq" id="WP_119351221.1">
    <property type="nucleotide sequence ID" value="NZ_JBFHKJ010000618.1"/>
</dbReference>
<evidence type="ECO:0000256" key="3">
    <source>
        <dbReference type="ARBA" id="ARBA00023163"/>
    </source>
</evidence>
<dbReference type="Gene3D" id="3.40.50.1360">
    <property type="match status" value="1"/>
</dbReference>
<dbReference type="PRINTS" id="PR00037">
    <property type="entry name" value="HTHLACR"/>
</dbReference>
<dbReference type="GO" id="GO:0003700">
    <property type="term" value="F:DNA-binding transcription factor activity"/>
    <property type="evidence" value="ECO:0007669"/>
    <property type="project" value="InterPro"/>
</dbReference>
<dbReference type="InterPro" id="IPR037171">
    <property type="entry name" value="NagB/RpiA_transferase-like"/>
</dbReference>
<dbReference type="GO" id="GO:0003677">
    <property type="term" value="F:DNA binding"/>
    <property type="evidence" value="ECO:0007669"/>
    <property type="project" value="UniProtKB-KW"/>
</dbReference>
<dbReference type="InterPro" id="IPR018356">
    <property type="entry name" value="Tscrpt_reg_HTH_DeoR_CS"/>
</dbReference>
<dbReference type="InterPro" id="IPR036388">
    <property type="entry name" value="WH-like_DNA-bd_sf"/>
</dbReference>
<dbReference type="AlphaFoldDB" id="A0A399CZ50"/>
<keyword evidence="6" id="KW-1185">Reference proteome</keyword>
<dbReference type="PROSITE" id="PS00894">
    <property type="entry name" value="HTH_DEOR_1"/>
    <property type="match status" value="1"/>
</dbReference>
<comment type="caution">
    <text evidence="5">The sequence shown here is derived from an EMBL/GenBank/DDBJ whole genome shotgun (WGS) entry which is preliminary data.</text>
</comment>
<dbReference type="Proteomes" id="UP000266441">
    <property type="component" value="Unassembled WGS sequence"/>
</dbReference>
<feature type="domain" description="HTH deoR-type" evidence="4">
    <location>
        <begin position="9"/>
        <end position="64"/>
    </location>
</feature>
<dbReference type="SUPFAM" id="SSF46785">
    <property type="entry name" value="Winged helix' DNA-binding domain"/>
    <property type="match status" value="1"/>
</dbReference>
<accession>A0A399CZ50</accession>
<dbReference type="Pfam" id="PF00455">
    <property type="entry name" value="DeoRC"/>
    <property type="match status" value="1"/>
</dbReference>
<evidence type="ECO:0000256" key="1">
    <source>
        <dbReference type="ARBA" id="ARBA00023015"/>
    </source>
</evidence>
<dbReference type="Gene3D" id="1.10.10.10">
    <property type="entry name" value="Winged helix-like DNA-binding domain superfamily/Winged helix DNA-binding domain"/>
    <property type="match status" value="1"/>
</dbReference>
<dbReference type="PANTHER" id="PTHR30363">
    <property type="entry name" value="HTH-TYPE TRANSCRIPTIONAL REGULATOR SRLR-RELATED"/>
    <property type="match status" value="1"/>
</dbReference>
<evidence type="ECO:0000256" key="2">
    <source>
        <dbReference type="ARBA" id="ARBA00023125"/>
    </source>
</evidence>
<dbReference type="InterPro" id="IPR036390">
    <property type="entry name" value="WH_DNA-bd_sf"/>
</dbReference>
<dbReference type="InterPro" id="IPR047779">
    <property type="entry name" value="AgaR-like"/>
</dbReference>
<dbReference type="Pfam" id="PF08220">
    <property type="entry name" value="HTH_DeoR"/>
    <property type="match status" value="1"/>
</dbReference>
<sequence length="261" mass="28952">MSRSSNKSTVSRRAKILEELANKGEVSVKELSKMFSISEVTIRNDLGHLEKQNMLIRARGGAIKIKFYRIGKDPSIAEKQKEFLKEKQRIAKAAIKLLNDGDTIVLDSGSTTTEIAKNLEQLNNLTIITNALNIASILAEYEGINIFMPGGSLRKKSLSLVGVLADENFEKFYCDKLFLGADGFDTTHGLSTHDSEEAHLNQIMIKIARKVIVVADSSKFERRRFAFIGPISDVDIVITDSGISSEHKERLEKNGVEVIIA</sequence>
<dbReference type="PANTHER" id="PTHR30363:SF44">
    <property type="entry name" value="AGA OPERON TRANSCRIPTIONAL REPRESSOR-RELATED"/>
    <property type="match status" value="1"/>
</dbReference>
<proteinExistence type="predicted"/>
<dbReference type="InterPro" id="IPR001034">
    <property type="entry name" value="DeoR_HTH"/>
</dbReference>
<evidence type="ECO:0000313" key="6">
    <source>
        <dbReference type="Proteomes" id="UP000266441"/>
    </source>
</evidence>
<dbReference type="PROSITE" id="PS51000">
    <property type="entry name" value="HTH_DEOR_2"/>
    <property type="match status" value="1"/>
</dbReference>
<organism evidence="5 6">
    <name type="scientific">Mariniphaga sediminis</name>
    <dbReference type="NCBI Taxonomy" id="1628158"/>
    <lineage>
        <taxon>Bacteria</taxon>
        <taxon>Pseudomonadati</taxon>
        <taxon>Bacteroidota</taxon>
        <taxon>Bacteroidia</taxon>
        <taxon>Marinilabiliales</taxon>
        <taxon>Prolixibacteraceae</taxon>
        <taxon>Mariniphaga</taxon>
    </lineage>
</organism>
<gene>
    <name evidence="5" type="ORF">D1164_17640</name>
</gene>
<dbReference type="SUPFAM" id="SSF100950">
    <property type="entry name" value="NagB/RpiA/CoA transferase-like"/>
    <property type="match status" value="1"/>
</dbReference>
<keyword evidence="1" id="KW-0805">Transcription regulation</keyword>